<dbReference type="SUPFAM" id="SSF57850">
    <property type="entry name" value="RING/U-box"/>
    <property type="match status" value="1"/>
</dbReference>
<dbReference type="InterPro" id="IPR025654">
    <property type="entry name" value="PEX2/10"/>
</dbReference>
<evidence type="ECO:0000313" key="22">
    <source>
        <dbReference type="Proteomes" id="UP000515908"/>
    </source>
</evidence>
<evidence type="ECO:0000256" key="9">
    <source>
        <dbReference type="ARBA" id="ARBA00022786"/>
    </source>
</evidence>
<dbReference type="GO" id="GO:0008270">
    <property type="term" value="F:zinc ion binding"/>
    <property type="evidence" value="ECO:0007669"/>
    <property type="project" value="UniProtKB-KW"/>
</dbReference>
<keyword evidence="4" id="KW-0813">Transport</keyword>
<evidence type="ECO:0000256" key="13">
    <source>
        <dbReference type="ARBA" id="ARBA00023136"/>
    </source>
</evidence>
<evidence type="ECO:0000256" key="8">
    <source>
        <dbReference type="ARBA" id="ARBA00022771"/>
    </source>
</evidence>
<keyword evidence="13 19" id="KW-0472">Membrane</keyword>
<organism evidence="21 22">
    <name type="scientific">Angomonas deanei</name>
    <dbReference type="NCBI Taxonomy" id="59799"/>
    <lineage>
        <taxon>Eukaryota</taxon>
        <taxon>Discoba</taxon>
        <taxon>Euglenozoa</taxon>
        <taxon>Kinetoplastea</taxon>
        <taxon>Metakinetoplastina</taxon>
        <taxon>Trypanosomatida</taxon>
        <taxon>Trypanosomatidae</taxon>
        <taxon>Strigomonadinae</taxon>
        <taxon>Angomonas</taxon>
    </lineage>
</organism>
<evidence type="ECO:0000256" key="5">
    <source>
        <dbReference type="ARBA" id="ARBA00022679"/>
    </source>
</evidence>
<comment type="catalytic activity">
    <reaction evidence="16">
        <text>[E2 ubiquitin-conjugating enzyme]-S-ubiquitinyl-L-cysteine + [acceptor protein]-L-cysteine = [E2 ubiquitin-conjugating enzyme]-L-cysteine + [acceptor protein]-S-ubiquitinyl-L-cysteine.</text>
        <dbReference type="EC" id="2.3.2.36"/>
    </reaction>
</comment>
<dbReference type="Pfam" id="PF04757">
    <property type="entry name" value="Pex2_Pex12"/>
    <property type="match status" value="1"/>
</dbReference>
<dbReference type="VEuPathDB" id="TriTrypDB:ADEAN_000490000"/>
<feature type="transmembrane region" description="Helical" evidence="19">
    <location>
        <begin position="12"/>
        <end position="32"/>
    </location>
</feature>
<keyword evidence="14" id="KW-0576">Peroxisome</keyword>
<evidence type="ECO:0000256" key="17">
    <source>
        <dbReference type="ARBA" id="ARBA00034523"/>
    </source>
</evidence>
<reference evidence="21 22" key="1">
    <citation type="submission" date="2020-08" db="EMBL/GenBank/DDBJ databases">
        <authorList>
            <person name="Newling K."/>
            <person name="Davey J."/>
            <person name="Forrester S."/>
        </authorList>
    </citation>
    <scope>NUCLEOTIDE SEQUENCE [LARGE SCALE GENOMIC DNA]</scope>
    <source>
        <strain evidence="22">Crithidia deanei Carvalho (ATCC PRA-265)</strain>
    </source>
</reference>
<accession>A0A7G2CGV4</accession>
<evidence type="ECO:0000256" key="6">
    <source>
        <dbReference type="ARBA" id="ARBA00022692"/>
    </source>
</evidence>
<evidence type="ECO:0000256" key="14">
    <source>
        <dbReference type="ARBA" id="ARBA00023140"/>
    </source>
</evidence>
<dbReference type="Proteomes" id="UP000515908">
    <property type="component" value="Chromosome 08"/>
</dbReference>
<comment type="subcellular location">
    <subcellularLocation>
        <location evidence="1">Peroxisome membrane</location>
        <topology evidence="1">Multi-pass membrane protein</topology>
    </subcellularLocation>
</comment>
<protein>
    <recommendedName>
        <fullName evidence="17">RING-type E3 ubiquitin transferase (cysteine targeting)</fullName>
        <ecNumber evidence="17">2.3.2.36</ecNumber>
    </recommendedName>
    <alternativeName>
        <fullName evidence="15">Peroxin-2</fullName>
    </alternativeName>
</protein>
<dbReference type="PROSITE" id="PS50089">
    <property type="entry name" value="ZF_RING_2"/>
    <property type="match status" value="1"/>
</dbReference>
<keyword evidence="11" id="KW-0653">Protein transport</keyword>
<dbReference type="InterPro" id="IPR001841">
    <property type="entry name" value="Znf_RING"/>
</dbReference>
<keyword evidence="10" id="KW-0862">Zinc</keyword>
<comment type="similarity">
    <text evidence="3">Belongs to the pex2/pex10/pex12 family.</text>
</comment>
<gene>
    <name evidence="21" type="ORF">ADEAN_000490000</name>
</gene>
<dbReference type="PROSITE" id="PS00518">
    <property type="entry name" value="ZF_RING_1"/>
    <property type="match status" value="1"/>
</dbReference>
<evidence type="ECO:0000259" key="20">
    <source>
        <dbReference type="PROSITE" id="PS50089"/>
    </source>
</evidence>
<dbReference type="OrthoDB" id="1701437at2759"/>
<evidence type="ECO:0000256" key="4">
    <source>
        <dbReference type="ARBA" id="ARBA00022448"/>
    </source>
</evidence>
<evidence type="ECO:0000256" key="15">
    <source>
        <dbReference type="ARBA" id="ARBA00032511"/>
    </source>
</evidence>
<keyword evidence="12 19" id="KW-1133">Transmembrane helix</keyword>
<keyword evidence="7" id="KW-0479">Metal-binding</keyword>
<evidence type="ECO:0000256" key="11">
    <source>
        <dbReference type="ARBA" id="ARBA00022927"/>
    </source>
</evidence>
<dbReference type="AlphaFoldDB" id="A0A7G2CGV4"/>
<dbReference type="GO" id="GO:0061630">
    <property type="term" value="F:ubiquitin protein ligase activity"/>
    <property type="evidence" value="ECO:0007669"/>
    <property type="project" value="UniProtKB-EC"/>
</dbReference>
<dbReference type="InterPro" id="IPR006845">
    <property type="entry name" value="Pex_N"/>
</dbReference>
<sequence length="209" mass="24143">MTSVTSIHPLLAPKRTLLLVHFVFTIIVPYLLRKLRRKSMEENWEQDESSPTRRRTALVLKYAVIVWACLSLANTLHFLATGKYRSLVERVLSLRPVYGSQQMRRFTNLIYMNQHVWWTTWMSLFSVLKVGRYFRRILSTVRTITTSGSQPTNTNVCCACREMPTIAQKSNCGHTYCYYCIKSRLLDSQATGSFRCCRCTQAVHSCSPA</sequence>
<proteinExistence type="inferred from homology"/>
<evidence type="ECO:0000256" key="7">
    <source>
        <dbReference type="ARBA" id="ARBA00022723"/>
    </source>
</evidence>
<feature type="transmembrane region" description="Helical" evidence="19">
    <location>
        <begin position="59"/>
        <end position="80"/>
    </location>
</feature>
<evidence type="ECO:0000256" key="1">
    <source>
        <dbReference type="ARBA" id="ARBA00004585"/>
    </source>
</evidence>
<keyword evidence="22" id="KW-1185">Reference proteome</keyword>
<dbReference type="GO" id="GO:0016558">
    <property type="term" value="P:protein import into peroxisome matrix"/>
    <property type="evidence" value="ECO:0007669"/>
    <property type="project" value="InterPro"/>
</dbReference>
<comment type="pathway">
    <text evidence="2">Protein modification; protein ubiquitination.</text>
</comment>
<evidence type="ECO:0000256" key="10">
    <source>
        <dbReference type="ARBA" id="ARBA00022833"/>
    </source>
</evidence>
<keyword evidence="9" id="KW-0833">Ubl conjugation pathway</keyword>
<evidence type="ECO:0000256" key="16">
    <source>
        <dbReference type="ARBA" id="ARBA00034438"/>
    </source>
</evidence>
<evidence type="ECO:0000256" key="18">
    <source>
        <dbReference type="PROSITE-ProRule" id="PRU00175"/>
    </source>
</evidence>
<evidence type="ECO:0000313" key="21">
    <source>
        <dbReference type="EMBL" id="CAD2217422.1"/>
    </source>
</evidence>
<name>A0A7G2CGV4_9TRYP</name>
<evidence type="ECO:0000256" key="3">
    <source>
        <dbReference type="ARBA" id="ARBA00008704"/>
    </source>
</evidence>
<dbReference type="InterPro" id="IPR017907">
    <property type="entry name" value="Znf_RING_CS"/>
</dbReference>
<dbReference type="EC" id="2.3.2.36" evidence="17"/>
<evidence type="ECO:0000256" key="19">
    <source>
        <dbReference type="SAM" id="Phobius"/>
    </source>
</evidence>
<feature type="domain" description="RING-type" evidence="20">
    <location>
        <begin position="157"/>
        <end position="200"/>
    </location>
</feature>
<evidence type="ECO:0000256" key="2">
    <source>
        <dbReference type="ARBA" id="ARBA00004906"/>
    </source>
</evidence>
<dbReference type="GO" id="GO:0005778">
    <property type="term" value="C:peroxisomal membrane"/>
    <property type="evidence" value="ECO:0007669"/>
    <property type="project" value="UniProtKB-SubCell"/>
</dbReference>
<dbReference type="PANTHER" id="PTHR48178">
    <property type="entry name" value="PEROXISOME BIOGENESIS FACTOR 2"/>
    <property type="match status" value="1"/>
</dbReference>
<keyword evidence="8 18" id="KW-0863">Zinc-finger</keyword>
<keyword evidence="5" id="KW-0808">Transferase</keyword>
<evidence type="ECO:0000256" key="12">
    <source>
        <dbReference type="ARBA" id="ARBA00022989"/>
    </source>
</evidence>
<dbReference type="EMBL" id="LR877152">
    <property type="protein sequence ID" value="CAD2217422.1"/>
    <property type="molecule type" value="Genomic_DNA"/>
</dbReference>
<dbReference type="PANTHER" id="PTHR48178:SF1">
    <property type="entry name" value="PEROXISOME BIOGENESIS FACTOR 2"/>
    <property type="match status" value="1"/>
</dbReference>
<keyword evidence="6 19" id="KW-0812">Transmembrane</keyword>